<dbReference type="GO" id="GO:0046983">
    <property type="term" value="F:protein dimerization activity"/>
    <property type="evidence" value="ECO:0007669"/>
    <property type="project" value="InterPro"/>
</dbReference>
<dbReference type="RefSeq" id="WP_353651512.1">
    <property type="nucleotide sequence ID" value="NZ_CP159218.1"/>
</dbReference>
<dbReference type="EMBL" id="CP159218">
    <property type="protein sequence ID" value="XCG65908.1"/>
    <property type="molecule type" value="Genomic_DNA"/>
</dbReference>
<dbReference type="Gene3D" id="1.20.5.1930">
    <property type="match status" value="1"/>
</dbReference>
<dbReference type="InterPro" id="IPR011712">
    <property type="entry name" value="Sig_transdc_His_kin_sub3_dim/P"/>
</dbReference>
<organism evidence="3">
    <name type="scientific">Nakamurella sp. A5-74</name>
    <dbReference type="NCBI Taxonomy" id="3158264"/>
    <lineage>
        <taxon>Bacteria</taxon>
        <taxon>Bacillati</taxon>
        <taxon>Actinomycetota</taxon>
        <taxon>Actinomycetes</taxon>
        <taxon>Nakamurellales</taxon>
        <taxon>Nakamurellaceae</taxon>
        <taxon>Nakamurella</taxon>
    </lineage>
</organism>
<feature type="region of interest" description="Disordered" evidence="1">
    <location>
        <begin position="42"/>
        <end position="79"/>
    </location>
</feature>
<keyword evidence="3" id="KW-0418">Kinase</keyword>
<dbReference type="Pfam" id="PF07730">
    <property type="entry name" value="HisKA_3"/>
    <property type="match status" value="1"/>
</dbReference>
<reference evidence="3" key="1">
    <citation type="submission" date="2024-05" db="EMBL/GenBank/DDBJ databases">
        <authorList>
            <person name="Cai S.Y."/>
            <person name="Jin L.M."/>
            <person name="Li H.R."/>
        </authorList>
    </citation>
    <scope>NUCLEOTIDE SEQUENCE</scope>
    <source>
        <strain evidence="3">A5-74</strain>
    </source>
</reference>
<accession>A0AAU8DYE8</accession>
<proteinExistence type="predicted"/>
<name>A0AAU8DYE8_9ACTN</name>
<dbReference type="GO" id="GO:0016020">
    <property type="term" value="C:membrane"/>
    <property type="evidence" value="ECO:0007669"/>
    <property type="project" value="InterPro"/>
</dbReference>
<feature type="domain" description="Signal transduction histidine kinase subgroup 3 dimerisation and phosphoacceptor" evidence="2">
    <location>
        <begin position="13"/>
        <end position="41"/>
    </location>
</feature>
<sequence length="79" mass="8439">MVELEHAARLTRERAATARELHDVIAGHLSSIALQTSALTGADADRVPLNSGRPRSGRCRRSDARPTSGDPARRTGPTP</sequence>
<evidence type="ECO:0000256" key="1">
    <source>
        <dbReference type="SAM" id="MobiDB-lite"/>
    </source>
</evidence>
<gene>
    <name evidence="3" type="ORF">ABLG96_14140</name>
</gene>
<evidence type="ECO:0000313" key="3">
    <source>
        <dbReference type="EMBL" id="XCG65908.1"/>
    </source>
</evidence>
<dbReference type="AlphaFoldDB" id="A0AAU8DYE8"/>
<protein>
    <submittedName>
        <fullName evidence="3">Histidine kinase</fullName>
    </submittedName>
</protein>
<keyword evidence="3" id="KW-0808">Transferase</keyword>
<evidence type="ECO:0000259" key="2">
    <source>
        <dbReference type="Pfam" id="PF07730"/>
    </source>
</evidence>
<dbReference type="GO" id="GO:0000155">
    <property type="term" value="F:phosphorelay sensor kinase activity"/>
    <property type="evidence" value="ECO:0007669"/>
    <property type="project" value="InterPro"/>
</dbReference>